<dbReference type="Proteomes" id="UP001185331">
    <property type="component" value="Unassembled WGS sequence"/>
</dbReference>
<sequence length="36" mass="3894">MNLLTLFLAYVGLLATLGTLTAAVIAMKIRRGPRHP</sequence>
<protein>
    <submittedName>
        <fullName evidence="1">Threonine/homoserine/homoserine lactone efflux protein</fullName>
    </submittedName>
</protein>
<gene>
    <name evidence="1" type="ORF">J2Y00_004847</name>
</gene>
<evidence type="ECO:0000313" key="2">
    <source>
        <dbReference type="Proteomes" id="UP001185331"/>
    </source>
</evidence>
<dbReference type="EMBL" id="JAVDQK010000026">
    <property type="protein sequence ID" value="MDR6221215.1"/>
    <property type="molecule type" value="Genomic_DNA"/>
</dbReference>
<reference evidence="1" key="1">
    <citation type="submission" date="2023-07" db="EMBL/GenBank/DDBJ databases">
        <title>Sorghum-associated microbial communities from plants grown in Nebraska, USA.</title>
        <authorList>
            <person name="Schachtman D."/>
        </authorList>
    </citation>
    <scope>NUCLEOTIDE SEQUENCE</scope>
    <source>
        <strain evidence="1">BE330</strain>
    </source>
</reference>
<proteinExistence type="predicted"/>
<comment type="caution">
    <text evidence="1">The sequence shown here is derived from an EMBL/GenBank/DDBJ whole genome shotgun (WGS) entry which is preliminary data.</text>
</comment>
<name>A0AAE3XJ36_9DEIO</name>
<evidence type="ECO:0000313" key="1">
    <source>
        <dbReference type="EMBL" id="MDR6221215.1"/>
    </source>
</evidence>
<accession>A0AAE3XJ36</accession>
<organism evidence="1 2">
    <name type="scientific">Deinococcus soli</name>
    <name type="common">ex Cha et al. 2016</name>
    <dbReference type="NCBI Taxonomy" id="1309411"/>
    <lineage>
        <taxon>Bacteria</taxon>
        <taxon>Thermotogati</taxon>
        <taxon>Deinococcota</taxon>
        <taxon>Deinococci</taxon>
        <taxon>Deinococcales</taxon>
        <taxon>Deinococcaceae</taxon>
        <taxon>Deinococcus</taxon>
    </lineage>
</organism>
<dbReference type="AlphaFoldDB" id="A0AAE3XJ36"/>